<organism evidence="2 3">
    <name type="scientific">Mycena alexandri</name>
    <dbReference type="NCBI Taxonomy" id="1745969"/>
    <lineage>
        <taxon>Eukaryota</taxon>
        <taxon>Fungi</taxon>
        <taxon>Dikarya</taxon>
        <taxon>Basidiomycota</taxon>
        <taxon>Agaricomycotina</taxon>
        <taxon>Agaricomycetes</taxon>
        <taxon>Agaricomycetidae</taxon>
        <taxon>Agaricales</taxon>
        <taxon>Marasmiineae</taxon>
        <taxon>Mycenaceae</taxon>
        <taxon>Mycena</taxon>
    </lineage>
</organism>
<evidence type="ECO:0000313" key="3">
    <source>
        <dbReference type="Proteomes" id="UP001218188"/>
    </source>
</evidence>
<keyword evidence="1" id="KW-0812">Transmembrane</keyword>
<keyword evidence="1" id="KW-1133">Transmembrane helix</keyword>
<dbReference type="AlphaFoldDB" id="A0AAD6TEF4"/>
<sequence length="250" mass="28742">MSSLYRPVGFLWRVKSRKNEILRGELHIAGSSYSSVLQSFVLASTYRLPPSNHMVFHQPWPCRFKLLGPVDDLVDHFSTSSGLDVRRPTPYSPRRHISDHITMPACHHPPKSSHVIRHPARCHSAETMYCLSVEWPHRAFFLLQVILISVNRRLVFFSSLPLRGTFIQRTHILPTFAGAVFFLFRCATGSFNDRISLFYILALLLWLCRAAGLRVDEFYIDFLRLHLCNEADLHSSTTFATRAHIIVNVV</sequence>
<dbReference type="Proteomes" id="UP001218188">
    <property type="component" value="Unassembled WGS sequence"/>
</dbReference>
<proteinExistence type="predicted"/>
<gene>
    <name evidence="2" type="ORF">C8F04DRAFT_1067480</name>
</gene>
<reference evidence="2" key="1">
    <citation type="submission" date="2023-03" db="EMBL/GenBank/DDBJ databases">
        <title>Massive genome expansion in bonnet fungi (Mycena s.s.) driven by repeated elements and novel gene families across ecological guilds.</title>
        <authorList>
            <consortium name="Lawrence Berkeley National Laboratory"/>
            <person name="Harder C.B."/>
            <person name="Miyauchi S."/>
            <person name="Viragh M."/>
            <person name="Kuo A."/>
            <person name="Thoen E."/>
            <person name="Andreopoulos B."/>
            <person name="Lu D."/>
            <person name="Skrede I."/>
            <person name="Drula E."/>
            <person name="Henrissat B."/>
            <person name="Morin E."/>
            <person name="Kohler A."/>
            <person name="Barry K."/>
            <person name="LaButti K."/>
            <person name="Morin E."/>
            <person name="Salamov A."/>
            <person name="Lipzen A."/>
            <person name="Mereny Z."/>
            <person name="Hegedus B."/>
            <person name="Baldrian P."/>
            <person name="Stursova M."/>
            <person name="Weitz H."/>
            <person name="Taylor A."/>
            <person name="Grigoriev I.V."/>
            <person name="Nagy L.G."/>
            <person name="Martin F."/>
            <person name="Kauserud H."/>
        </authorList>
    </citation>
    <scope>NUCLEOTIDE SEQUENCE</scope>
    <source>
        <strain evidence="2">CBHHK200</strain>
    </source>
</reference>
<dbReference type="EMBL" id="JARJCM010000005">
    <property type="protein sequence ID" value="KAJ7045034.1"/>
    <property type="molecule type" value="Genomic_DNA"/>
</dbReference>
<comment type="caution">
    <text evidence="2">The sequence shown here is derived from an EMBL/GenBank/DDBJ whole genome shotgun (WGS) entry which is preliminary data.</text>
</comment>
<name>A0AAD6TEF4_9AGAR</name>
<keyword evidence="3" id="KW-1185">Reference proteome</keyword>
<evidence type="ECO:0000256" key="1">
    <source>
        <dbReference type="SAM" id="Phobius"/>
    </source>
</evidence>
<keyword evidence="1" id="KW-0472">Membrane</keyword>
<evidence type="ECO:0000313" key="2">
    <source>
        <dbReference type="EMBL" id="KAJ7045034.1"/>
    </source>
</evidence>
<protein>
    <submittedName>
        <fullName evidence="2">Uncharacterized protein</fullName>
    </submittedName>
</protein>
<feature type="transmembrane region" description="Helical" evidence="1">
    <location>
        <begin position="197"/>
        <end position="215"/>
    </location>
</feature>
<feature type="transmembrane region" description="Helical" evidence="1">
    <location>
        <begin position="172"/>
        <end position="191"/>
    </location>
</feature>
<accession>A0AAD6TEF4</accession>